<gene>
    <name evidence="2" type="ORF">H7C19_12135</name>
</gene>
<sequence>MAWEGLFAMVQKLGSESVTHYGICKVVVKKHRGHPIDCADGTRIEKGDRIGELHLDNTKVLALTGAASSERAALTTARLARDSLKQIQHALHHRDELSEVKALVGVTLLHRGLIHGLGFEQRALPSGWFERSSTVYLRLLLRFLHPEGRGRIRQRREKLVPMMLIHTRGTMARRFSS</sequence>
<evidence type="ECO:0000313" key="3">
    <source>
        <dbReference type="Proteomes" id="UP000547209"/>
    </source>
</evidence>
<organism evidence="2 3">
    <name type="scientific">Cohnella nanjingensis</name>
    <dbReference type="NCBI Taxonomy" id="1387779"/>
    <lineage>
        <taxon>Bacteria</taxon>
        <taxon>Bacillati</taxon>
        <taxon>Bacillota</taxon>
        <taxon>Bacilli</taxon>
        <taxon>Bacillales</taxon>
        <taxon>Paenibacillaceae</taxon>
        <taxon>Cohnella</taxon>
    </lineage>
</organism>
<reference evidence="2 3" key="1">
    <citation type="submission" date="2020-08" db="EMBL/GenBank/DDBJ databases">
        <title>Cohnella phylogeny.</title>
        <authorList>
            <person name="Dunlap C."/>
        </authorList>
    </citation>
    <scope>NUCLEOTIDE SEQUENCE [LARGE SCALE GENOMIC DNA]</scope>
    <source>
        <strain evidence="2 3">DSM 28246</strain>
    </source>
</reference>
<name>A0A7X0RPR3_9BACL</name>
<protein>
    <submittedName>
        <fullName evidence="2">Polysaccharide deacetylase</fullName>
    </submittedName>
</protein>
<comment type="caution">
    <text evidence="2">The sequence shown here is derived from an EMBL/GenBank/DDBJ whole genome shotgun (WGS) entry which is preliminary data.</text>
</comment>
<dbReference type="AlphaFoldDB" id="A0A7X0RPR3"/>
<dbReference type="Proteomes" id="UP000547209">
    <property type="component" value="Unassembled WGS sequence"/>
</dbReference>
<dbReference type="InterPro" id="IPR054467">
    <property type="entry name" value="YkoP-like_dom"/>
</dbReference>
<evidence type="ECO:0000259" key="1">
    <source>
        <dbReference type="Pfam" id="PF22790"/>
    </source>
</evidence>
<proteinExistence type="predicted"/>
<evidence type="ECO:0000313" key="2">
    <source>
        <dbReference type="EMBL" id="MBB6671429.1"/>
    </source>
</evidence>
<keyword evidence="3" id="KW-1185">Reference proteome</keyword>
<dbReference type="Pfam" id="PF22790">
    <property type="entry name" value="YkoP"/>
    <property type="match status" value="1"/>
</dbReference>
<feature type="domain" description="YkoP-like" evidence="1">
    <location>
        <begin position="1"/>
        <end position="174"/>
    </location>
</feature>
<dbReference type="EMBL" id="JACJVP010000021">
    <property type="protein sequence ID" value="MBB6671429.1"/>
    <property type="molecule type" value="Genomic_DNA"/>
</dbReference>
<accession>A0A7X0RPR3</accession>